<organism evidence="7 8">
    <name type="scientific">Diceros bicornis minor</name>
    <name type="common">South-central black rhinoceros</name>
    <dbReference type="NCBI Taxonomy" id="77932"/>
    <lineage>
        <taxon>Eukaryota</taxon>
        <taxon>Metazoa</taxon>
        <taxon>Chordata</taxon>
        <taxon>Craniata</taxon>
        <taxon>Vertebrata</taxon>
        <taxon>Euteleostomi</taxon>
        <taxon>Mammalia</taxon>
        <taxon>Eutheria</taxon>
        <taxon>Laurasiatheria</taxon>
        <taxon>Perissodactyla</taxon>
        <taxon>Rhinocerotidae</taxon>
        <taxon>Diceros</taxon>
    </lineage>
</organism>
<dbReference type="GO" id="GO:0055085">
    <property type="term" value="P:transmembrane transport"/>
    <property type="evidence" value="ECO:0007669"/>
    <property type="project" value="InterPro"/>
</dbReference>
<dbReference type="Pfam" id="PF00916">
    <property type="entry name" value="Sulfate_transp"/>
    <property type="match status" value="1"/>
</dbReference>
<dbReference type="PANTHER" id="PTHR11814">
    <property type="entry name" value="SULFATE TRANSPORTER"/>
    <property type="match status" value="1"/>
</dbReference>
<keyword evidence="8" id="KW-1185">Reference proteome</keyword>
<evidence type="ECO:0000313" key="8">
    <source>
        <dbReference type="Proteomes" id="UP000551758"/>
    </source>
</evidence>
<keyword evidence="4 5" id="KW-0472">Membrane</keyword>
<evidence type="ECO:0000256" key="5">
    <source>
        <dbReference type="SAM" id="Phobius"/>
    </source>
</evidence>
<feature type="domain" description="SLC26A/SulP transporter" evidence="6">
    <location>
        <begin position="20"/>
        <end position="128"/>
    </location>
</feature>
<evidence type="ECO:0000256" key="1">
    <source>
        <dbReference type="ARBA" id="ARBA00004141"/>
    </source>
</evidence>
<keyword evidence="3 5" id="KW-1133">Transmembrane helix</keyword>
<feature type="transmembrane region" description="Helical" evidence="5">
    <location>
        <begin position="20"/>
        <end position="38"/>
    </location>
</feature>
<proteinExistence type="predicted"/>
<accession>A0A7J7FML8</accession>
<evidence type="ECO:0000256" key="2">
    <source>
        <dbReference type="ARBA" id="ARBA00022692"/>
    </source>
</evidence>
<evidence type="ECO:0000256" key="4">
    <source>
        <dbReference type="ARBA" id="ARBA00023136"/>
    </source>
</evidence>
<name>A0A7J7FML8_DICBM</name>
<dbReference type="GO" id="GO:0016020">
    <property type="term" value="C:membrane"/>
    <property type="evidence" value="ECO:0007669"/>
    <property type="project" value="UniProtKB-SubCell"/>
</dbReference>
<sequence>MPSSVKAVGQARPSEGRYELYGLCSAFVECFMYFFLGASRDVTVGPTSIMSLLVSYTFHESLSAVLLAFLWGCMQLAMGFLRLDRAGTNLRYCLLAVRVPVDFISCPVIKGFTSPATVTVGFGQIKSLKDAVLTWVPMNKMTGEMLVMVRLYNRWPQPPRSALWMRWSAASFSESRSSAVTPKPKSGGGGSLRGSPHLCGNRGMLCFRGLELSDVGSSSCLAIPFLLYPSVLSMIFSVQCSWAPLGVVGGIRVTSCSLTTQRVTLPTVDAELRDILEV</sequence>
<reference evidence="7 8" key="1">
    <citation type="journal article" date="2020" name="Mol. Biol. Evol.">
        <title>Interspecific Gene Flow and the Evolution of Specialization in Black and White Rhinoceros.</title>
        <authorList>
            <person name="Moodley Y."/>
            <person name="Westbury M.V."/>
            <person name="Russo I.M."/>
            <person name="Gopalakrishnan S."/>
            <person name="Rakotoarivelo A."/>
            <person name="Olsen R.A."/>
            <person name="Prost S."/>
            <person name="Tunstall T."/>
            <person name="Ryder O.A."/>
            <person name="Dalen L."/>
            <person name="Bruford M.W."/>
        </authorList>
    </citation>
    <scope>NUCLEOTIDE SEQUENCE [LARGE SCALE GENOMIC DNA]</scope>
    <source>
        <strain evidence="7">SBR-YM</strain>
        <tissue evidence="7">Skin</tissue>
    </source>
</reference>
<evidence type="ECO:0000259" key="6">
    <source>
        <dbReference type="Pfam" id="PF00916"/>
    </source>
</evidence>
<dbReference type="InterPro" id="IPR001902">
    <property type="entry name" value="SLC26A/SulP_fam"/>
</dbReference>
<comment type="subcellular location">
    <subcellularLocation>
        <location evidence="1">Membrane</location>
        <topology evidence="1">Multi-pass membrane protein</topology>
    </subcellularLocation>
</comment>
<dbReference type="Proteomes" id="UP000551758">
    <property type="component" value="Unassembled WGS sequence"/>
</dbReference>
<evidence type="ECO:0000313" key="7">
    <source>
        <dbReference type="EMBL" id="KAF5929217.1"/>
    </source>
</evidence>
<dbReference type="InterPro" id="IPR011547">
    <property type="entry name" value="SLC26A/SulP_dom"/>
</dbReference>
<gene>
    <name evidence="7" type="ORF">HPG69_019238</name>
</gene>
<keyword evidence="2 5" id="KW-0812">Transmembrane</keyword>
<dbReference type="EMBL" id="JACDTQ010000127">
    <property type="protein sequence ID" value="KAF5929217.1"/>
    <property type="molecule type" value="Genomic_DNA"/>
</dbReference>
<evidence type="ECO:0000256" key="3">
    <source>
        <dbReference type="ARBA" id="ARBA00022989"/>
    </source>
</evidence>
<dbReference type="AlphaFoldDB" id="A0A7J7FML8"/>
<comment type="caution">
    <text evidence="7">The sequence shown here is derived from an EMBL/GenBank/DDBJ whole genome shotgun (WGS) entry which is preliminary data.</text>
</comment>
<protein>
    <recommendedName>
        <fullName evidence="6">SLC26A/SulP transporter domain-containing protein</fullName>
    </recommendedName>
</protein>
<feature type="transmembrane region" description="Helical" evidence="5">
    <location>
        <begin position="58"/>
        <end position="81"/>
    </location>
</feature>